<comment type="subcellular location">
    <subcellularLocation>
        <location evidence="1">Cell membrane</location>
        <topology evidence="1">Multi-pass membrane protein</topology>
    </subcellularLocation>
</comment>
<dbReference type="OrthoDB" id="7850605at2"/>
<dbReference type="InterPro" id="IPR000620">
    <property type="entry name" value="EamA_dom"/>
</dbReference>
<feature type="transmembrane region" description="Helical" evidence="6">
    <location>
        <begin position="231"/>
        <end position="251"/>
    </location>
</feature>
<protein>
    <submittedName>
        <fullName evidence="8">Drug/metabolite transporter (DMT)-like permease</fullName>
    </submittedName>
</protein>
<evidence type="ECO:0000256" key="1">
    <source>
        <dbReference type="ARBA" id="ARBA00004651"/>
    </source>
</evidence>
<dbReference type="Proteomes" id="UP000295783">
    <property type="component" value="Unassembled WGS sequence"/>
</dbReference>
<keyword evidence="5 6" id="KW-0472">Membrane</keyword>
<keyword evidence="2" id="KW-1003">Cell membrane</keyword>
<dbReference type="EMBL" id="SNYW01000001">
    <property type="protein sequence ID" value="TDQ86336.1"/>
    <property type="molecule type" value="Genomic_DNA"/>
</dbReference>
<evidence type="ECO:0000256" key="3">
    <source>
        <dbReference type="ARBA" id="ARBA00022692"/>
    </source>
</evidence>
<name>A0A4R6WSW2_9PROT</name>
<accession>A0A4R6WSW2</accession>
<dbReference type="RefSeq" id="WP_133611455.1">
    <property type="nucleotide sequence ID" value="NZ_SNYW01000001.1"/>
</dbReference>
<evidence type="ECO:0000256" key="4">
    <source>
        <dbReference type="ARBA" id="ARBA00022989"/>
    </source>
</evidence>
<sequence>MSSVAEAEARSNRNRQDRTGQDRTGLWLLLAITIFWGINWPAIKLSVNEVPVWAFRAICLAAGAGGLFAIARAAGLPLRIPRQDFGWLILASLGNITGWHLFSAIGVDHMLPGRASILAFTMPLWAAPIAAIWVGERLGWLKLLGLGVGALGLAVLVVPDWQNLVAAPLGPIFMLLAAISWAFGTVALKAHSFSMPTTSLVAWQMVIGGAPIFLGAFIFDHGFEPGSVSALGWWAVAYAALIPMVFCHWAWFRVVAIYPAVVAAIGTLAIPVVGVISSALITNDPVGWAEILSLLLIIFALFLVLVVPMLQQRRAAAAQGMTP</sequence>
<proteinExistence type="predicted"/>
<evidence type="ECO:0000313" key="9">
    <source>
        <dbReference type="Proteomes" id="UP000295783"/>
    </source>
</evidence>
<feature type="domain" description="EamA" evidence="7">
    <location>
        <begin position="170"/>
        <end position="305"/>
    </location>
</feature>
<dbReference type="InterPro" id="IPR050638">
    <property type="entry name" value="AA-Vitamin_Transporters"/>
</dbReference>
<gene>
    <name evidence="8" type="ORF">A8950_0027</name>
</gene>
<keyword evidence="9" id="KW-1185">Reference proteome</keyword>
<feature type="transmembrane region" description="Helical" evidence="6">
    <location>
        <begin position="164"/>
        <end position="188"/>
    </location>
</feature>
<comment type="caution">
    <text evidence="8">The sequence shown here is derived from an EMBL/GenBank/DDBJ whole genome shotgun (WGS) entry which is preliminary data.</text>
</comment>
<evidence type="ECO:0000256" key="2">
    <source>
        <dbReference type="ARBA" id="ARBA00022475"/>
    </source>
</evidence>
<dbReference type="PANTHER" id="PTHR32322">
    <property type="entry name" value="INNER MEMBRANE TRANSPORTER"/>
    <property type="match status" value="1"/>
</dbReference>
<evidence type="ECO:0000256" key="6">
    <source>
        <dbReference type="SAM" id="Phobius"/>
    </source>
</evidence>
<feature type="transmembrane region" description="Helical" evidence="6">
    <location>
        <begin position="87"/>
        <end position="107"/>
    </location>
</feature>
<feature type="transmembrane region" description="Helical" evidence="6">
    <location>
        <begin position="55"/>
        <end position="75"/>
    </location>
</feature>
<dbReference type="PANTHER" id="PTHR32322:SF18">
    <property type="entry name" value="S-ADENOSYLMETHIONINE_S-ADENOSYLHOMOCYSTEINE TRANSPORTER"/>
    <property type="match status" value="1"/>
</dbReference>
<feature type="transmembrane region" description="Helical" evidence="6">
    <location>
        <begin position="258"/>
        <end position="281"/>
    </location>
</feature>
<dbReference type="SUPFAM" id="SSF103481">
    <property type="entry name" value="Multidrug resistance efflux transporter EmrE"/>
    <property type="match status" value="2"/>
</dbReference>
<feature type="transmembrane region" description="Helical" evidence="6">
    <location>
        <begin position="113"/>
        <end position="133"/>
    </location>
</feature>
<dbReference type="GO" id="GO:0005886">
    <property type="term" value="C:plasma membrane"/>
    <property type="evidence" value="ECO:0007669"/>
    <property type="project" value="UniProtKB-SubCell"/>
</dbReference>
<organism evidence="8 9">
    <name type="scientific">Dongia mobilis</name>
    <dbReference type="NCBI Taxonomy" id="578943"/>
    <lineage>
        <taxon>Bacteria</taxon>
        <taxon>Pseudomonadati</taxon>
        <taxon>Pseudomonadota</taxon>
        <taxon>Alphaproteobacteria</taxon>
        <taxon>Rhodospirillales</taxon>
        <taxon>Dongiaceae</taxon>
        <taxon>Dongia</taxon>
    </lineage>
</organism>
<feature type="transmembrane region" description="Helical" evidence="6">
    <location>
        <begin position="200"/>
        <end position="219"/>
    </location>
</feature>
<feature type="transmembrane region" description="Helical" evidence="6">
    <location>
        <begin position="25"/>
        <end position="43"/>
    </location>
</feature>
<dbReference type="InterPro" id="IPR037185">
    <property type="entry name" value="EmrE-like"/>
</dbReference>
<evidence type="ECO:0000313" key="8">
    <source>
        <dbReference type="EMBL" id="TDQ86336.1"/>
    </source>
</evidence>
<dbReference type="AlphaFoldDB" id="A0A4R6WSW2"/>
<feature type="transmembrane region" description="Helical" evidence="6">
    <location>
        <begin position="140"/>
        <end position="158"/>
    </location>
</feature>
<evidence type="ECO:0000259" key="7">
    <source>
        <dbReference type="Pfam" id="PF00892"/>
    </source>
</evidence>
<feature type="transmembrane region" description="Helical" evidence="6">
    <location>
        <begin position="287"/>
        <end position="307"/>
    </location>
</feature>
<reference evidence="8 9" key="1">
    <citation type="submission" date="2019-03" db="EMBL/GenBank/DDBJ databases">
        <title>Genomic Encyclopedia of Type Strains, Phase III (KMG-III): the genomes of soil and plant-associated and newly described type strains.</title>
        <authorList>
            <person name="Whitman W."/>
        </authorList>
    </citation>
    <scope>NUCLEOTIDE SEQUENCE [LARGE SCALE GENOMIC DNA]</scope>
    <source>
        <strain evidence="8 9">CGMCC 1.7660</strain>
    </source>
</reference>
<keyword evidence="4 6" id="KW-1133">Transmembrane helix</keyword>
<keyword evidence="3 6" id="KW-0812">Transmembrane</keyword>
<evidence type="ECO:0000256" key="5">
    <source>
        <dbReference type="ARBA" id="ARBA00023136"/>
    </source>
</evidence>
<feature type="domain" description="EamA" evidence="7">
    <location>
        <begin position="24"/>
        <end position="157"/>
    </location>
</feature>
<dbReference type="Pfam" id="PF00892">
    <property type="entry name" value="EamA"/>
    <property type="match status" value="2"/>
</dbReference>